<reference evidence="7 8" key="1">
    <citation type="journal article" date="2012" name="J. Bacteriol.">
        <title>Draft Genome Sequence of Oceaniovalibus guishaninsula JLT2003T.</title>
        <authorList>
            <person name="Tang K."/>
            <person name="Liu K."/>
            <person name="Jiao N."/>
        </authorList>
    </citation>
    <scope>NUCLEOTIDE SEQUENCE [LARGE SCALE GENOMIC DNA]</scope>
    <source>
        <strain evidence="7 8">JLT2003</strain>
    </source>
</reference>
<dbReference type="GO" id="GO:0006508">
    <property type="term" value="P:proteolysis"/>
    <property type="evidence" value="ECO:0007669"/>
    <property type="project" value="UniProtKB-KW"/>
</dbReference>
<keyword evidence="8" id="KW-1185">Reference proteome</keyword>
<keyword evidence="2 6" id="KW-0645">Protease</keyword>
<evidence type="ECO:0000256" key="6">
    <source>
        <dbReference type="RuleBase" id="RU004296"/>
    </source>
</evidence>
<evidence type="ECO:0000256" key="3">
    <source>
        <dbReference type="ARBA" id="ARBA00022729"/>
    </source>
</evidence>
<dbReference type="PATRIC" id="fig|1231392.3.peg.2284"/>
<dbReference type="eggNOG" id="COG3591">
    <property type="taxonomic scope" value="Bacteria"/>
</dbReference>
<comment type="similarity">
    <text evidence="1 6">Belongs to the peptidase S1B family.</text>
</comment>
<dbReference type="InterPro" id="IPR043504">
    <property type="entry name" value="Peptidase_S1_PA_chymotrypsin"/>
</dbReference>
<organism evidence="7 8">
    <name type="scientific">Oceaniovalibus guishaninsula JLT2003</name>
    <dbReference type="NCBI Taxonomy" id="1231392"/>
    <lineage>
        <taxon>Bacteria</taxon>
        <taxon>Pseudomonadati</taxon>
        <taxon>Pseudomonadota</taxon>
        <taxon>Alphaproteobacteria</taxon>
        <taxon>Rhodobacterales</taxon>
        <taxon>Roseobacteraceae</taxon>
        <taxon>Oceaniovalibus</taxon>
    </lineage>
</organism>
<dbReference type="Proteomes" id="UP000006765">
    <property type="component" value="Unassembled WGS sequence"/>
</dbReference>
<feature type="chain" id="PRO_5006992514" description="Serine protease" evidence="6">
    <location>
        <begin position="19"/>
        <end position="213"/>
    </location>
</feature>
<comment type="caution">
    <text evidence="7">The sequence shown here is derived from an EMBL/GenBank/DDBJ whole genome shotgun (WGS) entry which is preliminary data.</text>
</comment>
<keyword evidence="3 6" id="KW-0732">Signal</keyword>
<evidence type="ECO:0000256" key="2">
    <source>
        <dbReference type="ARBA" id="ARBA00022670"/>
    </source>
</evidence>
<evidence type="ECO:0000313" key="8">
    <source>
        <dbReference type="Proteomes" id="UP000006765"/>
    </source>
</evidence>
<dbReference type="PANTHER" id="PTHR15462:SF8">
    <property type="entry name" value="SERINE PROTEASE"/>
    <property type="match status" value="1"/>
</dbReference>
<evidence type="ECO:0000256" key="1">
    <source>
        <dbReference type="ARBA" id="ARBA00008764"/>
    </source>
</evidence>
<feature type="signal peptide" evidence="6">
    <location>
        <begin position="1"/>
        <end position="18"/>
    </location>
</feature>
<dbReference type="Pfam" id="PF13365">
    <property type="entry name" value="Trypsin_2"/>
    <property type="match status" value="1"/>
</dbReference>
<gene>
    <name evidence="7" type="ORF">OCGS_2272</name>
</gene>
<dbReference type="InterPro" id="IPR009003">
    <property type="entry name" value="Peptidase_S1_PA"/>
</dbReference>
<proteinExistence type="inferred from homology"/>
<dbReference type="InterPro" id="IPR050966">
    <property type="entry name" value="Glutamyl_endopeptidase"/>
</dbReference>
<protein>
    <recommendedName>
        <fullName evidence="6">Serine protease</fullName>
        <ecNumber evidence="6">3.4.21.-</ecNumber>
    </recommendedName>
</protein>
<name>K2I3V3_9RHOB</name>
<dbReference type="SUPFAM" id="SSF50494">
    <property type="entry name" value="Trypsin-like serine proteases"/>
    <property type="match status" value="1"/>
</dbReference>
<dbReference type="EMBL" id="AMGO01000052">
    <property type="protein sequence ID" value="EKE43540.1"/>
    <property type="molecule type" value="Genomic_DNA"/>
</dbReference>
<dbReference type="GO" id="GO:0008236">
    <property type="term" value="F:serine-type peptidase activity"/>
    <property type="evidence" value="ECO:0007669"/>
    <property type="project" value="UniProtKB-KW"/>
</dbReference>
<dbReference type="PANTHER" id="PTHR15462">
    <property type="entry name" value="SERINE PROTEASE"/>
    <property type="match status" value="1"/>
</dbReference>
<accession>K2I3V3</accession>
<sequence>MIRLFALLLTIAALPARAVNPEIPDPATLGAIGHLGRLGPFGGGCTASVIGPDRIATAGHCAGPPGQKGRTHQPFVAGLTEGASTALGMTQSFQRLPKNKASTEIERDVAILRLRLPRDSARPLTVTSPPEKGETLVVAGYPGDLAGGRQIVHCGVQERTDRLIYLDCSARSGMSGSPLLRYENGEWRIAGIMVATRGDQGSLAVTFDPAEFP</sequence>
<evidence type="ECO:0000256" key="5">
    <source>
        <dbReference type="ARBA" id="ARBA00022825"/>
    </source>
</evidence>
<dbReference type="InterPro" id="IPR008256">
    <property type="entry name" value="Peptidase_S1B"/>
</dbReference>
<dbReference type="PRINTS" id="PR00839">
    <property type="entry name" value="V8PROTEASE"/>
</dbReference>
<dbReference type="OrthoDB" id="267336at2"/>
<dbReference type="AlphaFoldDB" id="K2I3V3"/>
<keyword evidence="5 6" id="KW-0720">Serine protease</keyword>
<keyword evidence="4 6" id="KW-0378">Hydrolase</keyword>
<dbReference type="STRING" id="1231392.OCGS_2272"/>
<dbReference type="RefSeq" id="WP_007427424.1">
    <property type="nucleotide sequence ID" value="NZ_AMGO01000052.1"/>
</dbReference>
<evidence type="ECO:0000256" key="4">
    <source>
        <dbReference type="ARBA" id="ARBA00022801"/>
    </source>
</evidence>
<dbReference type="EC" id="3.4.21.-" evidence="6"/>
<evidence type="ECO:0000313" key="7">
    <source>
        <dbReference type="EMBL" id="EKE43540.1"/>
    </source>
</evidence>
<dbReference type="Gene3D" id="2.40.10.10">
    <property type="entry name" value="Trypsin-like serine proteases"/>
    <property type="match status" value="2"/>
</dbReference>